<dbReference type="Proteomes" id="UP000451233">
    <property type="component" value="Unassembled WGS sequence"/>
</dbReference>
<feature type="signal peptide" evidence="2">
    <location>
        <begin position="1"/>
        <end position="33"/>
    </location>
</feature>
<evidence type="ECO:0000259" key="3">
    <source>
        <dbReference type="Pfam" id="PF02563"/>
    </source>
</evidence>
<sequence length="261" mass="28261">MNNTLKNHYAGRVKILITSMALLSMLSACSSYKDIPYLQDLSASPVTTGDLTNYSSLSIQPGDQLAINVGSLNPETANLFNKTLQNGGNSGNSTYGYLVSPEGDITLPLAGTIKAAGLTTAQLSSQLLQKLSPFLKEPTVSVQVLNFKVSVLGDVLRPDIYRSASERLTVTEALSLAGDLNITAKREIVLVREIDGKRMFIRLDLKKKDLFESPYFYLKSNDQLVVQPGKLKLTSADTGYRNASLVISALSLLAITISILK</sequence>
<dbReference type="EMBL" id="WVHS01000002">
    <property type="protein sequence ID" value="MXV15789.1"/>
    <property type="molecule type" value="Genomic_DNA"/>
</dbReference>
<comment type="caution">
    <text evidence="4">The sequence shown here is derived from an EMBL/GenBank/DDBJ whole genome shotgun (WGS) entry which is preliminary data.</text>
</comment>
<gene>
    <name evidence="4" type="ORF">GS398_10775</name>
</gene>
<accession>A0A7K1XYH0</accession>
<dbReference type="PANTHER" id="PTHR33619">
    <property type="entry name" value="POLYSACCHARIDE EXPORT PROTEIN GFCE-RELATED"/>
    <property type="match status" value="1"/>
</dbReference>
<evidence type="ECO:0000313" key="5">
    <source>
        <dbReference type="Proteomes" id="UP000451233"/>
    </source>
</evidence>
<evidence type="ECO:0000256" key="2">
    <source>
        <dbReference type="SAM" id="SignalP"/>
    </source>
</evidence>
<name>A0A7K1XYH0_9SPHI</name>
<evidence type="ECO:0000256" key="1">
    <source>
        <dbReference type="ARBA" id="ARBA00022729"/>
    </source>
</evidence>
<dbReference type="AlphaFoldDB" id="A0A7K1XYH0"/>
<feature type="domain" description="Polysaccharide export protein N-terminal" evidence="3">
    <location>
        <begin position="56"/>
        <end position="144"/>
    </location>
</feature>
<dbReference type="InterPro" id="IPR049712">
    <property type="entry name" value="Poly_export"/>
</dbReference>
<dbReference type="Pfam" id="PF02563">
    <property type="entry name" value="Poly_export"/>
    <property type="match status" value="1"/>
</dbReference>
<keyword evidence="5" id="KW-1185">Reference proteome</keyword>
<proteinExistence type="predicted"/>
<reference evidence="4 5" key="1">
    <citation type="submission" date="2019-11" db="EMBL/GenBank/DDBJ databases">
        <title>Pedobacter sp. HMF7056 Genome sequencing and assembly.</title>
        <authorList>
            <person name="Kang H."/>
            <person name="Kim H."/>
            <person name="Joh K."/>
        </authorList>
    </citation>
    <scope>NUCLEOTIDE SEQUENCE [LARGE SCALE GENOMIC DNA]</scope>
    <source>
        <strain evidence="4 5">HMF7056</strain>
    </source>
</reference>
<dbReference type="InterPro" id="IPR003715">
    <property type="entry name" value="Poly_export_N"/>
</dbReference>
<keyword evidence="1 2" id="KW-0732">Signal</keyword>
<feature type="chain" id="PRO_5029787385" evidence="2">
    <location>
        <begin position="34"/>
        <end position="261"/>
    </location>
</feature>
<dbReference type="PROSITE" id="PS51257">
    <property type="entry name" value="PROKAR_LIPOPROTEIN"/>
    <property type="match status" value="1"/>
</dbReference>
<protein>
    <submittedName>
        <fullName evidence="4">Polysaccharide export protein</fullName>
    </submittedName>
</protein>
<organism evidence="4 5">
    <name type="scientific">Hufsiella ginkgonis</name>
    <dbReference type="NCBI Taxonomy" id="2695274"/>
    <lineage>
        <taxon>Bacteria</taxon>
        <taxon>Pseudomonadati</taxon>
        <taxon>Bacteroidota</taxon>
        <taxon>Sphingobacteriia</taxon>
        <taxon>Sphingobacteriales</taxon>
        <taxon>Sphingobacteriaceae</taxon>
        <taxon>Hufsiella</taxon>
    </lineage>
</organism>
<dbReference type="Gene3D" id="3.30.1950.10">
    <property type="entry name" value="wza like domain"/>
    <property type="match status" value="1"/>
</dbReference>
<dbReference type="PANTHER" id="PTHR33619:SF3">
    <property type="entry name" value="POLYSACCHARIDE EXPORT PROTEIN GFCE-RELATED"/>
    <property type="match status" value="1"/>
</dbReference>
<evidence type="ECO:0000313" key="4">
    <source>
        <dbReference type="EMBL" id="MXV15789.1"/>
    </source>
</evidence>
<dbReference type="RefSeq" id="WP_160906762.1">
    <property type="nucleotide sequence ID" value="NZ_WVHS01000002.1"/>
</dbReference>
<dbReference type="GO" id="GO:0015159">
    <property type="term" value="F:polysaccharide transmembrane transporter activity"/>
    <property type="evidence" value="ECO:0007669"/>
    <property type="project" value="InterPro"/>
</dbReference>